<evidence type="ECO:0000313" key="3">
    <source>
        <dbReference type="Proteomes" id="UP000037269"/>
    </source>
</evidence>
<dbReference type="AlphaFoldDB" id="A0A0D1VCG4"/>
<name>A0A0D1VCG4_ANEMI</name>
<evidence type="ECO:0000313" key="2">
    <source>
        <dbReference type="EMBL" id="SDJ63815.1"/>
    </source>
</evidence>
<dbReference type="EMBL" id="LGUG01000004">
    <property type="protein sequence ID" value="KON97024.1"/>
    <property type="molecule type" value="Genomic_DNA"/>
</dbReference>
<reference evidence="1 3" key="1">
    <citation type="submission" date="2015-07" db="EMBL/GenBank/DDBJ databases">
        <title>Fjat-14205 dsm 2895.</title>
        <authorList>
            <person name="Liu B."/>
            <person name="Wang J."/>
            <person name="Zhu Y."/>
            <person name="Liu G."/>
            <person name="Chen Q."/>
            <person name="Chen Z."/>
            <person name="Lan J."/>
            <person name="Che J."/>
            <person name="Ge C."/>
            <person name="Shi H."/>
            <person name="Pan Z."/>
            <person name="Liu X."/>
        </authorList>
    </citation>
    <scope>NUCLEOTIDE SEQUENCE [LARGE SCALE GENOMIC DNA]</scope>
    <source>
        <strain evidence="1 3">DSM 2895</strain>
    </source>
</reference>
<dbReference type="Proteomes" id="UP000037269">
    <property type="component" value="Unassembled WGS sequence"/>
</dbReference>
<proteinExistence type="predicted"/>
<sequence length="423" mass="49481">MDSRLQELVDFTKEEIGLESYYLHTANIYCDKNIFNRTDYTLLMEWFPNGIMERTEKDLNPPGTAIVDLDLKTRRFKSIIFVGGKTLVNTLVFDKYDSKKIIRWIEQKTGLVYHEQFQIKKKEGTKTIFQACFHGIPVSPSGYIEVKLDDVGRLLFFSISGSFPSSDLVEVPDYTLTFDHDVKQVAHKHLKLLELPSSKQEKWLSMYTMEEIYVYNNKKINIPFEISVHRRSYLKVNQVMKWDSPINKKFEKQQLNLRNDSITMEQAFSFESHPDTLPLTKHEQDITIAEVLDFLRKEFPKDTAKWMLTSLHRDKGYIIAELKQAQDIRAFQRKLKVFIDPTKYKALNYFDNQPFLATLKHYHAPDAVTITKEEAFEKIKNKIELTPVYVYDFEQKGYVLCGKLDSQYGVLANTGDVIDLDKV</sequence>
<dbReference type="GeneID" id="42306984"/>
<dbReference type="STRING" id="47500.AF333_17625"/>
<reference evidence="2 4" key="2">
    <citation type="submission" date="2016-10" db="EMBL/GenBank/DDBJ databases">
        <authorList>
            <person name="de Groot N.N."/>
        </authorList>
    </citation>
    <scope>NUCLEOTIDE SEQUENCE [LARGE SCALE GENOMIC DNA]</scope>
    <source>
        <strain evidence="2 4">DSM 2895</strain>
    </source>
</reference>
<evidence type="ECO:0000313" key="1">
    <source>
        <dbReference type="EMBL" id="KON97024.1"/>
    </source>
</evidence>
<dbReference type="OrthoDB" id="2431483at2"/>
<evidence type="ECO:0000313" key="4">
    <source>
        <dbReference type="Proteomes" id="UP000182836"/>
    </source>
</evidence>
<protein>
    <submittedName>
        <fullName evidence="1">Uncharacterized protein</fullName>
    </submittedName>
</protein>
<dbReference type="EMBL" id="FNED01000023">
    <property type="protein sequence ID" value="SDJ63815.1"/>
    <property type="molecule type" value="Genomic_DNA"/>
</dbReference>
<keyword evidence="3" id="KW-1185">Reference proteome</keyword>
<accession>A0A0D1VCG4</accession>
<dbReference type="PATRIC" id="fig|47500.12.peg.3509"/>
<organism evidence="1 3">
    <name type="scientific">Aneurinibacillus migulanus</name>
    <name type="common">Bacillus migulanus</name>
    <dbReference type="NCBI Taxonomy" id="47500"/>
    <lineage>
        <taxon>Bacteria</taxon>
        <taxon>Bacillati</taxon>
        <taxon>Bacillota</taxon>
        <taxon>Bacilli</taxon>
        <taxon>Bacillales</taxon>
        <taxon>Paenibacillaceae</taxon>
        <taxon>Aneurinibacillus group</taxon>
        <taxon>Aneurinibacillus</taxon>
    </lineage>
</organism>
<dbReference type="RefSeq" id="WP_043064683.1">
    <property type="nucleotide sequence ID" value="NZ_BJOA01000132.1"/>
</dbReference>
<dbReference type="Proteomes" id="UP000182836">
    <property type="component" value="Unassembled WGS sequence"/>
</dbReference>
<gene>
    <name evidence="1" type="ORF">AF333_17625</name>
    <name evidence="2" type="ORF">SAMN04487909_12328</name>
</gene>